<gene>
    <name evidence="5" type="primary">NSP1_4</name>
    <name evidence="5" type="ORF">g.32329</name>
</gene>
<feature type="short sequence motif" description="VHIID" evidence="3">
    <location>
        <begin position="289"/>
        <end position="293"/>
    </location>
</feature>
<feature type="compositionally biased region" description="Low complexity" evidence="4">
    <location>
        <begin position="63"/>
        <end position="88"/>
    </location>
</feature>
<feature type="region of interest" description="Disordered" evidence="4">
    <location>
        <begin position="50"/>
        <end position="152"/>
    </location>
</feature>
<keyword evidence="1" id="KW-0805">Transcription regulation</keyword>
<evidence type="ECO:0000256" key="2">
    <source>
        <dbReference type="ARBA" id="ARBA00023163"/>
    </source>
</evidence>
<reference evidence="5" key="1">
    <citation type="submission" date="2015-07" db="EMBL/GenBank/DDBJ databases">
        <title>Transcriptome Assembly of Anthurium amnicola.</title>
        <authorList>
            <person name="Suzuki J."/>
        </authorList>
    </citation>
    <scope>NUCLEOTIDE SEQUENCE</scope>
</reference>
<evidence type="ECO:0000256" key="4">
    <source>
        <dbReference type="SAM" id="MobiDB-lite"/>
    </source>
</evidence>
<accession>A0A1D1Z0Z0</accession>
<dbReference type="InterPro" id="IPR005202">
    <property type="entry name" value="TF_GRAS"/>
</dbReference>
<name>A0A1D1Z0Z0_9ARAE</name>
<keyword evidence="2" id="KW-0804">Transcription</keyword>
<dbReference type="AlphaFoldDB" id="A0A1D1Z0Z0"/>
<evidence type="ECO:0000256" key="3">
    <source>
        <dbReference type="PROSITE-ProRule" id="PRU01191"/>
    </source>
</evidence>
<sequence length="440" mass="46656">MMTVGEEGDPDLTTHHHLLDWLEDSLSFLPSFLDEPYCIPDDISSYDWWDHDQTQGHPAQPLDTATDNTNASATVPSPASITIPSASAQLPKKRKQLGGDAAADGVNQNQRRRTGAGCGEGDGDNGEEQRKGAVGRGKKASSRSSGIQLGNAGGKDARWAEHLLNPWAVAMEARNLSRVQHLLFVLCELASPSGDANHRLAAHGLRAITHHLAASGVTEAVGGIGRRVSAKIRRCGVPYTFASTEPRLFRSALIKFQEVSPWFAFPNSLANASILQAVAPSHQVHPGKLHIVDVGVSHGIQWPTLLEALTRRPGGPPALVRLTTVAPRGDAPAAPFAAAPPGYDSSSHLLRYAKSINLNLEIDHAPSLDSGRTLAGAGAGEREGTLLVVCAQFRLHQLRHDGGDDEREGFLAAVRDMGPDLVVLSEVEGECCCAGCCGGG</sequence>
<evidence type="ECO:0000256" key="1">
    <source>
        <dbReference type="ARBA" id="ARBA00023015"/>
    </source>
</evidence>
<evidence type="ECO:0000313" key="5">
    <source>
        <dbReference type="EMBL" id="JAT60522.1"/>
    </source>
</evidence>
<dbReference type="PROSITE" id="PS50985">
    <property type="entry name" value="GRAS"/>
    <property type="match status" value="1"/>
</dbReference>
<dbReference type="PANTHER" id="PTHR31636">
    <property type="entry name" value="OSJNBA0084A10.13 PROTEIN-RELATED"/>
    <property type="match status" value="1"/>
</dbReference>
<protein>
    <submittedName>
        <fullName evidence="5">Nodulation-signaling pathway 1 protein</fullName>
    </submittedName>
</protein>
<comment type="similarity">
    <text evidence="3">Belongs to the GRAS family.</text>
</comment>
<dbReference type="SMR" id="A0A1D1Z0Z0"/>
<organism evidence="5">
    <name type="scientific">Anthurium amnicola</name>
    <dbReference type="NCBI Taxonomy" id="1678845"/>
    <lineage>
        <taxon>Eukaryota</taxon>
        <taxon>Viridiplantae</taxon>
        <taxon>Streptophyta</taxon>
        <taxon>Embryophyta</taxon>
        <taxon>Tracheophyta</taxon>
        <taxon>Spermatophyta</taxon>
        <taxon>Magnoliopsida</taxon>
        <taxon>Liliopsida</taxon>
        <taxon>Araceae</taxon>
        <taxon>Pothoideae</taxon>
        <taxon>Potheae</taxon>
        <taxon>Anthurium</taxon>
    </lineage>
</organism>
<proteinExistence type="inferred from homology"/>
<dbReference type="Pfam" id="PF03514">
    <property type="entry name" value="GRAS"/>
    <property type="match status" value="1"/>
</dbReference>
<feature type="non-terminal residue" evidence="5">
    <location>
        <position position="440"/>
    </location>
</feature>
<comment type="caution">
    <text evidence="3">Lacks conserved residue(s) required for the propagation of feature annotation.</text>
</comment>
<dbReference type="EMBL" id="GDJX01007414">
    <property type="protein sequence ID" value="JAT60522.1"/>
    <property type="molecule type" value="Transcribed_RNA"/>
</dbReference>